<dbReference type="EMBL" id="MGKJ01000015">
    <property type="protein sequence ID" value="OGN23797.1"/>
    <property type="molecule type" value="Genomic_DNA"/>
</dbReference>
<name>A0A1F8GEI6_9BACT</name>
<dbReference type="Proteomes" id="UP000178911">
    <property type="component" value="Unassembled WGS sequence"/>
</dbReference>
<sequence>MDNGSAVPLFGYHHLLPERTKRGPAGVVLAEPDRLTLREAGLAELSQKPVFSSQFRETEFVKRVGGGPGRSQKPPP</sequence>
<gene>
    <name evidence="1" type="ORF">A3A13_02000</name>
</gene>
<reference evidence="1 2" key="1">
    <citation type="journal article" date="2016" name="Nat. Commun.">
        <title>Thousands of microbial genomes shed light on interconnected biogeochemical processes in an aquifer system.</title>
        <authorList>
            <person name="Anantharaman K."/>
            <person name="Brown C.T."/>
            <person name="Hug L.A."/>
            <person name="Sharon I."/>
            <person name="Castelle C.J."/>
            <person name="Probst A.J."/>
            <person name="Thomas B.C."/>
            <person name="Singh A."/>
            <person name="Wilkins M.J."/>
            <person name="Karaoz U."/>
            <person name="Brodie E.L."/>
            <person name="Williams K.H."/>
            <person name="Hubbard S.S."/>
            <person name="Banfield J.F."/>
        </authorList>
    </citation>
    <scope>NUCLEOTIDE SEQUENCE [LARGE SCALE GENOMIC DNA]</scope>
</reference>
<evidence type="ECO:0000313" key="1">
    <source>
        <dbReference type="EMBL" id="OGN23797.1"/>
    </source>
</evidence>
<comment type="caution">
    <text evidence="1">The sequence shown here is derived from an EMBL/GenBank/DDBJ whole genome shotgun (WGS) entry which is preliminary data.</text>
</comment>
<protein>
    <submittedName>
        <fullName evidence="1">Uncharacterized protein</fullName>
    </submittedName>
</protein>
<organism evidence="1 2">
    <name type="scientific">Candidatus Yanofskybacteria bacterium RIFCSPLOWO2_01_FULL_43_22</name>
    <dbReference type="NCBI Taxonomy" id="1802695"/>
    <lineage>
        <taxon>Bacteria</taxon>
        <taxon>Candidatus Yanofskyibacteriota</taxon>
    </lineage>
</organism>
<proteinExistence type="predicted"/>
<accession>A0A1F8GEI6</accession>
<dbReference type="AlphaFoldDB" id="A0A1F8GEI6"/>
<evidence type="ECO:0000313" key="2">
    <source>
        <dbReference type="Proteomes" id="UP000178911"/>
    </source>
</evidence>